<feature type="transmembrane region" description="Helical" evidence="17">
    <location>
        <begin position="308"/>
        <end position="333"/>
    </location>
</feature>
<dbReference type="RefSeq" id="WP_016098078.1">
    <property type="nucleotide sequence ID" value="NZ_KB976537.1"/>
</dbReference>
<feature type="transmembrane region" description="Helical" evidence="17">
    <location>
        <begin position="345"/>
        <end position="366"/>
    </location>
</feature>
<comment type="caution">
    <text evidence="18">The sequence shown here is derived from an EMBL/GenBank/DDBJ whole genome shotgun (WGS) entry which is preliminary data.</text>
</comment>
<dbReference type="Proteomes" id="UP000014009">
    <property type="component" value="Unassembled WGS sequence"/>
</dbReference>
<dbReference type="EC" id="2.4.99.28" evidence="14"/>
<feature type="transmembrane region" description="Helical" evidence="17">
    <location>
        <begin position="51"/>
        <end position="69"/>
    </location>
</feature>
<dbReference type="GO" id="GO:0008360">
    <property type="term" value="P:regulation of cell shape"/>
    <property type="evidence" value="ECO:0007669"/>
    <property type="project" value="UniProtKB-KW"/>
</dbReference>
<keyword evidence="7 17" id="KW-1133">Transmembrane helix</keyword>
<comment type="catalytic activity">
    <reaction evidence="15">
        <text>[GlcNAc-(1-&gt;4)-Mur2Ac(oyl-L-Ala-gamma-D-Glu-L-Lys-D-Ala-D-Ala)](n)-di-trans,octa-cis-undecaprenyl diphosphate + beta-D-GlcNAc-(1-&gt;4)-Mur2Ac(oyl-L-Ala-gamma-D-Glu-L-Lys-D-Ala-D-Ala)-di-trans,octa-cis-undecaprenyl diphosphate = [GlcNAc-(1-&gt;4)-Mur2Ac(oyl-L-Ala-gamma-D-Glu-L-Lys-D-Ala-D-Ala)](n+1)-di-trans,octa-cis-undecaprenyl diphosphate + di-trans,octa-cis-undecaprenyl diphosphate + H(+)</text>
        <dbReference type="Rhea" id="RHEA:23708"/>
        <dbReference type="Rhea" id="RHEA-COMP:9602"/>
        <dbReference type="Rhea" id="RHEA-COMP:9603"/>
        <dbReference type="ChEBI" id="CHEBI:15378"/>
        <dbReference type="ChEBI" id="CHEBI:58405"/>
        <dbReference type="ChEBI" id="CHEBI:60033"/>
        <dbReference type="ChEBI" id="CHEBI:78435"/>
        <dbReference type="EC" id="2.4.99.28"/>
    </reaction>
</comment>
<evidence type="ECO:0000256" key="9">
    <source>
        <dbReference type="ARBA" id="ARBA00032370"/>
    </source>
</evidence>
<evidence type="ECO:0000256" key="15">
    <source>
        <dbReference type="ARBA" id="ARBA00049902"/>
    </source>
</evidence>
<evidence type="ECO:0000256" key="11">
    <source>
        <dbReference type="ARBA" id="ARBA00038053"/>
    </source>
</evidence>
<feature type="transmembrane region" description="Helical" evidence="17">
    <location>
        <begin position="106"/>
        <end position="128"/>
    </location>
</feature>
<evidence type="ECO:0000256" key="13">
    <source>
        <dbReference type="ARBA" id="ARBA00041418"/>
    </source>
</evidence>
<evidence type="ECO:0000256" key="1">
    <source>
        <dbReference type="ARBA" id="ARBA00004141"/>
    </source>
</evidence>
<feature type="transmembrane region" description="Helical" evidence="17">
    <location>
        <begin position="162"/>
        <end position="182"/>
    </location>
</feature>
<sequence>MKKALKLIDYPLVLALIITIIFGILMMYSASSIVAVKNYGYSSDFFFRSQLNKLFLGVVGLLICIGIPFHIWKKRIVSVCIVMGSIVLLLLVLWKGKVVNNAQSWIFGIQPAEFIKLGVIIVLAVFFSKRQELQKSYWQDSGKIILFLMFTFFLIYKQPNLGSALLILGIAVCMFICSGININILIKRTIFTSVIWIPFLYFFIKYGLSAVQMARITTVFNPFLDAKGKGYQLVNSFIAIGSGGVSGRGFGNSIQKAGFLPEPHTDFIMSIISEELGIIGVLIILTGLLTIVLRSFKIAQECKSQFGSLISIGIGSMIGLQSIVNLGGVTGIFPLTGTPLPLISFGGSSLMANLISMGILINIAIFNKINR</sequence>
<evidence type="ECO:0000256" key="2">
    <source>
        <dbReference type="ARBA" id="ARBA00022676"/>
    </source>
</evidence>
<dbReference type="EMBL" id="AHEF01000037">
    <property type="protein sequence ID" value="EOP91848.1"/>
    <property type="molecule type" value="Genomic_DNA"/>
</dbReference>
<gene>
    <name evidence="18" type="ORF">IGM_01908</name>
</gene>
<keyword evidence="4 17" id="KW-0812">Transmembrane</keyword>
<dbReference type="GO" id="GO:0009252">
    <property type="term" value="P:peptidoglycan biosynthetic process"/>
    <property type="evidence" value="ECO:0007669"/>
    <property type="project" value="UniProtKB-KW"/>
</dbReference>
<keyword evidence="2" id="KW-0328">Glycosyltransferase</keyword>
<evidence type="ECO:0000313" key="18">
    <source>
        <dbReference type="EMBL" id="EOP91848.1"/>
    </source>
</evidence>
<dbReference type="GO" id="GO:0005886">
    <property type="term" value="C:plasma membrane"/>
    <property type="evidence" value="ECO:0007669"/>
    <property type="project" value="TreeGrafter"/>
</dbReference>
<feature type="transmembrane region" description="Helical" evidence="17">
    <location>
        <begin position="76"/>
        <end position="94"/>
    </location>
</feature>
<evidence type="ECO:0000256" key="12">
    <source>
        <dbReference type="ARBA" id="ARBA00041185"/>
    </source>
</evidence>
<dbReference type="GO" id="GO:0032153">
    <property type="term" value="C:cell division site"/>
    <property type="evidence" value="ECO:0007669"/>
    <property type="project" value="TreeGrafter"/>
</dbReference>
<feature type="transmembrane region" description="Helical" evidence="17">
    <location>
        <begin position="12"/>
        <end position="31"/>
    </location>
</feature>
<evidence type="ECO:0000256" key="5">
    <source>
        <dbReference type="ARBA" id="ARBA00022960"/>
    </source>
</evidence>
<evidence type="ECO:0000256" key="6">
    <source>
        <dbReference type="ARBA" id="ARBA00022984"/>
    </source>
</evidence>
<dbReference type="Pfam" id="PF01098">
    <property type="entry name" value="FTSW_RODA_SPOVE"/>
    <property type="match status" value="1"/>
</dbReference>
<evidence type="ECO:0000256" key="7">
    <source>
        <dbReference type="ARBA" id="ARBA00022989"/>
    </source>
</evidence>
<dbReference type="InterPro" id="IPR001182">
    <property type="entry name" value="FtsW/RodA"/>
</dbReference>
<keyword evidence="3" id="KW-0808">Transferase</keyword>
<keyword evidence="6" id="KW-0573">Peptidoglycan synthesis</keyword>
<protein>
    <recommendedName>
        <fullName evidence="12">Probable peptidoglycan glycosyltransferase FtsW</fullName>
        <ecNumber evidence="14">2.4.99.28</ecNumber>
    </recommendedName>
    <alternativeName>
        <fullName evidence="13">Cell division protein FtsW</fullName>
    </alternativeName>
    <alternativeName>
        <fullName evidence="10">Cell wall polymerase</fullName>
    </alternativeName>
    <alternativeName>
        <fullName evidence="9">Peptidoglycan polymerase</fullName>
    </alternativeName>
</protein>
<feature type="transmembrane region" description="Helical" evidence="17">
    <location>
        <begin position="140"/>
        <end position="156"/>
    </location>
</feature>
<dbReference type="PANTHER" id="PTHR30474">
    <property type="entry name" value="CELL CYCLE PROTEIN"/>
    <property type="match status" value="1"/>
</dbReference>
<comment type="function">
    <text evidence="16">Peptidoglycan polymerase that is essential for cell division.</text>
</comment>
<keyword evidence="5" id="KW-0133">Cell shape</keyword>
<comment type="similarity">
    <text evidence="11">Belongs to the SEDS family. FtsW subfamily.</text>
</comment>
<evidence type="ECO:0000256" key="3">
    <source>
        <dbReference type="ARBA" id="ARBA00022679"/>
    </source>
</evidence>
<evidence type="ECO:0000256" key="17">
    <source>
        <dbReference type="SAM" id="Phobius"/>
    </source>
</evidence>
<comment type="subcellular location">
    <subcellularLocation>
        <location evidence="1">Membrane</location>
        <topology evidence="1">Multi-pass membrane protein</topology>
    </subcellularLocation>
</comment>
<feature type="transmembrane region" description="Helical" evidence="17">
    <location>
        <begin position="276"/>
        <end position="296"/>
    </location>
</feature>
<proteinExistence type="inferred from homology"/>
<dbReference type="PANTHER" id="PTHR30474:SF2">
    <property type="entry name" value="PEPTIDOGLYCAN GLYCOSYLTRANSFERASE FTSW-RELATED"/>
    <property type="match status" value="1"/>
</dbReference>
<evidence type="ECO:0000256" key="14">
    <source>
        <dbReference type="ARBA" id="ARBA00044770"/>
    </source>
</evidence>
<evidence type="ECO:0000313" key="19">
    <source>
        <dbReference type="Proteomes" id="UP000014009"/>
    </source>
</evidence>
<dbReference type="GO" id="GO:0008955">
    <property type="term" value="F:peptidoglycan glycosyltransferase activity"/>
    <property type="evidence" value="ECO:0007669"/>
    <property type="project" value="UniProtKB-EC"/>
</dbReference>
<evidence type="ECO:0000256" key="10">
    <source>
        <dbReference type="ARBA" id="ARBA00033270"/>
    </source>
</evidence>
<dbReference type="GO" id="GO:0051301">
    <property type="term" value="P:cell division"/>
    <property type="evidence" value="ECO:0007669"/>
    <property type="project" value="InterPro"/>
</dbReference>
<evidence type="ECO:0000256" key="16">
    <source>
        <dbReference type="ARBA" id="ARBA00049966"/>
    </source>
</evidence>
<name>A0A9W5VMN0_BACCE</name>
<evidence type="ECO:0000256" key="4">
    <source>
        <dbReference type="ARBA" id="ARBA00022692"/>
    </source>
</evidence>
<keyword evidence="8 17" id="KW-0472">Membrane</keyword>
<dbReference type="GO" id="GO:0015648">
    <property type="term" value="F:lipid-linked peptidoglycan transporter activity"/>
    <property type="evidence" value="ECO:0007669"/>
    <property type="project" value="TreeGrafter"/>
</dbReference>
<accession>A0A9W5VMN0</accession>
<evidence type="ECO:0000256" key="8">
    <source>
        <dbReference type="ARBA" id="ARBA00023136"/>
    </source>
</evidence>
<dbReference type="AlphaFoldDB" id="A0A9W5VMN0"/>
<organism evidence="18 19">
    <name type="scientific">Bacillus cereus HuB4-4</name>
    <dbReference type="NCBI Taxonomy" id="1053211"/>
    <lineage>
        <taxon>Bacteria</taxon>
        <taxon>Bacillati</taxon>
        <taxon>Bacillota</taxon>
        <taxon>Bacilli</taxon>
        <taxon>Bacillales</taxon>
        <taxon>Bacillaceae</taxon>
        <taxon>Bacillus</taxon>
        <taxon>Bacillus cereus group</taxon>
    </lineage>
</organism>
<reference evidence="18 19" key="1">
    <citation type="submission" date="2012-12" db="EMBL/GenBank/DDBJ databases">
        <title>The Genome Sequence of Bacillus cereus HuB4-4.</title>
        <authorList>
            <consortium name="The Broad Institute Genome Sequencing Platform"/>
            <consortium name="The Broad Institute Genome Sequencing Center for Infectious Disease"/>
            <person name="Feldgarden M."/>
            <person name="Van der Auwera G.A."/>
            <person name="Mahillon J."/>
            <person name="Duprez V."/>
            <person name="Timmery S."/>
            <person name="Mattelet C."/>
            <person name="Dierick K."/>
            <person name="Sun M."/>
            <person name="Yu Z."/>
            <person name="Zhu L."/>
            <person name="Hu X."/>
            <person name="Shank E.B."/>
            <person name="Swiecicka I."/>
            <person name="Hansen B.M."/>
            <person name="Andrup L."/>
            <person name="Walker B."/>
            <person name="Young S.K."/>
            <person name="Zeng Q."/>
            <person name="Gargeya S."/>
            <person name="Fitzgerald M."/>
            <person name="Haas B."/>
            <person name="Abouelleil A."/>
            <person name="Alvarado L."/>
            <person name="Arachchi H.M."/>
            <person name="Berlin A.M."/>
            <person name="Chapman S.B."/>
            <person name="Dewar J."/>
            <person name="Goldberg J."/>
            <person name="Griggs A."/>
            <person name="Gujja S."/>
            <person name="Hansen M."/>
            <person name="Howarth C."/>
            <person name="Imamovic A."/>
            <person name="Larimer J."/>
            <person name="McCowan C."/>
            <person name="Murphy C."/>
            <person name="Neiman D."/>
            <person name="Pearson M."/>
            <person name="Priest M."/>
            <person name="Roberts A."/>
            <person name="Saif S."/>
            <person name="Shea T."/>
            <person name="Sisk P."/>
            <person name="Sykes S."/>
            <person name="Wortman J."/>
            <person name="Nusbaum C."/>
            <person name="Birren B."/>
        </authorList>
    </citation>
    <scope>NUCLEOTIDE SEQUENCE [LARGE SCALE GENOMIC DNA]</scope>
    <source>
        <strain evidence="18 19">HuB4-4</strain>
    </source>
</reference>
<feature type="transmembrane region" description="Helical" evidence="17">
    <location>
        <begin position="189"/>
        <end position="208"/>
    </location>
</feature>